<keyword evidence="3" id="KW-0677">Repeat</keyword>
<evidence type="ECO:0000256" key="4">
    <source>
        <dbReference type="ARBA" id="ARBA00022989"/>
    </source>
</evidence>
<name>A0A197JYE9_9FUNG</name>
<dbReference type="EMBL" id="KV442036">
    <property type="protein sequence ID" value="OAQ30250.1"/>
    <property type="molecule type" value="Genomic_DNA"/>
</dbReference>
<organism evidence="10 11">
    <name type="scientific">Linnemannia elongata AG-77</name>
    <dbReference type="NCBI Taxonomy" id="1314771"/>
    <lineage>
        <taxon>Eukaryota</taxon>
        <taxon>Fungi</taxon>
        <taxon>Fungi incertae sedis</taxon>
        <taxon>Mucoromycota</taxon>
        <taxon>Mortierellomycotina</taxon>
        <taxon>Mortierellomycetes</taxon>
        <taxon>Mortierellales</taxon>
        <taxon>Mortierellaceae</taxon>
        <taxon>Linnemannia</taxon>
    </lineage>
</organism>
<dbReference type="CDD" id="cd22249">
    <property type="entry name" value="UDM1_RNF168_RNF169-like"/>
    <property type="match status" value="1"/>
</dbReference>
<dbReference type="STRING" id="1314771.A0A197JYE9"/>
<evidence type="ECO:0000256" key="7">
    <source>
        <dbReference type="SAM" id="MobiDB-lite"/>
    </source>
</evidence>
<keyword evidence="5 8" id="KW-0472">Membrane</keyword>
<feature type="compositionally biased region" description="Gly residues" evidence="7">
    <location>
        <begin position="288"/>
        <end position="299"/>
    </location>
</feature>
<dbReference type="InterPro" id="IPR005821">
    <property type="entry name" value="Ion_trans_dom"/>
</dbReference>
<dbReference type="PANTHER" id="PTHR10582">
    <property type="entry name" value="TRANSIENT RECEPTOR POTENTIAL ION CHANNEL PROTEIN"/>
    <property type="match status" value="1"/>
</dbReference>
<protein>
    <recommendedName>
        <fullName evidence="9">Ion transport domain-containing protein</fullName>
    </recommendedName>
</protein>
<evidence type="ECO:0000259" key="9">
    <source>
        <dbReference type="Pfam" id="PF00520"/>
    </source>
</evidence>
<feature type="domain" description="Ion transport" evidence="9">
    <location>
        <begin position="8"/>
        <end position="206"/>
    </location>
</feature>
<gene>
    <name evidence="10" type="ORF">K457DRAFT_31829</name>
</gene>
<keyword evidence="6" id="KW-0175">Coiled coil</keyword>
<evidence type="ECO:0000313" key="10">
    <source>
        <dbReference type="EMBL" id="OAQ30250.1"/>
    </source>
</evidence>
<dbReference type="Proteomes" id="UP000078512">
    <property type="component" value="Unassembled WGS sequence"/>
</dbReference>
<feature type="coiled-coil region" evidence="6">
    <location>
        <begin position="341"/>
        <end position="377"/>
    </location>
</feature>
<feature type="transmembrane region" description="Helical" evidence="8">
    <location>
        <begin position="6"/>
        <end position="24"/>
    </location>
</feature>
<keyword evidence="2 8" id="KW-0812">Transmembrane</keyword>
<keyword evidence="11" id="KW-1185">Reference proteome</keyword>
<dbReference type="GO" id="GO:0005216">
    <property type="term" value="F:monoatomic ion channel activity"/>
    <property type="evidence" value="ECO:0007669"/>
    <property type="project" value="InterPro"/>
</dbReference>
<feature type="transmembrane region" description="Helical" evidence="8">
    <location>
        <begin position="96"/>
        <end position="122"/>
    </location>
</feature>
<evidence type="ECO:0000256" key="6">
    <source>
        <dbReference type="SAM" id="Coils"/>
    </source>
</evidence>
<comment type="subcellular location">
    <subcellularLocation>
        <location evidence="1">Membrane</location>
        <topology evidence="1">Multi-pass membrane protein</topology>
    </subcellularLocation>
</comment>
<sequence length="380" mass="43203">MATLNGIFISIIAMSTIFVWLELFQLIEDKNRYFQSIYNLVDLLAFVFPMAGSILQLVRSNPNTQNSLFSFSVLFIFLHFLFELRVTRSVCKFVSIIIHAIASIRVFFFVFAGGILAFSVAIMHLLHTCTNSEDCPSYTDGFSLGFFRVISMTYFMMGGMYDPVSNGFSNNDVGFHIMMMVFFFFTVILMLNVLIALINHAIDDGDRTWELDWLHNRMRYIESAENLTYDIPGFRAAHDCFPETIYYTATPLQVREYKKKTQRILDDKVTSADLTNAAEFKVQQPIGGNIGGTGSGGGIQDWQQQQSQQQQQQQESESGGTGAGDAAVLALLKQFQEDQRLAREEQQKVFEELRLAHEEQRQAAADLRKELALLKERVGQ</sequence>
<feature type="transmembrane region" description="Helical" evidence="8">
    <location>
        <begin position="36"/>
        <end position="55"/>
    </location>
</feature>
<dbReference type="GO" id="GO:0098703">
    <property type="term" value="P:calcium ion import across plasma membrane"/>
    <property type="evidence" value="ECO:0007669"/>
    <property type="project" value="TreeGrafter"/>
</dbReference>
<feature type="region of interest" description="Disordered" evidence="7">
    <location>
        <begin position="285"/>
        <end position="323"/>
    </location>
</feature>
<dbReference type="OrthoDB" id="2352140at2759"/>
<evidence type="ECO:0000256" key="1">
    <source>
        <dbReference type="ARBA" id="ARBA00004141"/>
    </source>
</evidence>
<proteinExistence type="predicted"/>
<feature type="transmembrane region" description="Helical" evidence="8">
    <location>
        <begin position="67"/>
        <end position="84"/>
    </location>
</feature>
<evidence type="ECO:0000313" key="11">
    <source>
        <dbReference type="Proteomes" id="UP000078512"/>
    </source>
</evidence>
<accession>A0A197JYE9</accession>
<evidence type="ECO:0000256" key="5">
    <source>
        <dbReference type="ARBA" id="ARBA00023136"/>
    </source>
</evidence>
<dbReference type="InterPro" id="IPR024862">
    <property type="entry name" value="TRPV"/>
</dbReference>
<keyword evidence="4 8" id="KW-1133">Transmembrane helix</keyword>
<dbReference type="GO" id="GO:0005886">
    <property type="term" value="C:plasma membrane"/>
    <property type="evidence" value="ECO:0007669"/>
    <property type="project" value="TreeGrafter"/>
</dbReference>
<feature type="transmembrane region" description="Helical" evidence="8">
    <location>
        <begin position="173"/>
        <end position="198"/>
    </location>
</feature>
<dbReference type="PANTHER" id="PTHR10582:SF2">
    <property type="entry name" value="INACTIVE"/>
    <property type="match status" value="1"/>
</dbReference>
<evidence type="ECO:0000256" key="3">
    <source>
        <dbReference type="ARBA" id="ARBA00022737"/>
    </source>
</evidence>
<dbReference type="AlphaFoldDB" id="A0A197JYE9"/>
<evidence type="ECO:0000256" key="2">
    <source>
        <dbReference type="ARBA" id="ARBA00022692"/>
    </source>
</evidence>
<reference evidence="10 11" key="1">
    <citation type="submission" date="2016-05" db="EMBL/GenBank/DDBJ databases">
        <title>Genome sequencing reveals origins of a unique bacterial endosymbiosis in the earliest lineages of terrestrial Fungi.</title>
        <authorList>
            <consortium name="DOE Joint Genome Institute"/>
            <person name="Uehling J."/>
            <person name="Gryganskyi A."/>
            <person name="Hameed K."/>
            <person name="Tschaplinski T."/>
            <person name="Misztal P."/>
            <person name="Wu S."/>
            <person name="Desiro A."/>
            <person name="Vande Pol N."/>
            <person name="Du Z.-Y."/>
            <person name="Zienkiewicz A."/>
            <person name="Zienkiewicz K."/>
            <person name="Morin E."/>
            <person name="Tisserant E."/>
            <person name="Splivallo R."/>
            <person name="Hainaut M."/>
            <person name="Henrissat B."/>
            <person name="Ohm R."/>
            <person name="Kuo A."/>
            <person name="Yan J."/>
            <person name="Lipzen A."/>
            <person name="Nolan M."/>
            <person name="Labutti K."/>
            <person name="Barry K."/>
            <person name="Goldstein A."/>
            <person name="Labbe J."/>
            <person name="Schadt C."/>
            <person name="Tuskan G."/>
            <person name="Grigoriev I."/>
            <person name="Martin F."/>
            <person name="Vilgalys R."/>
            <person name="Bonito G."/>
        </authorList>
    </citation>
    <scope>NUCLEOTIDE SEQUENCE [LARGE SCALE GENOMIC DNA]</scope>
    <source>
        <strain evidence="10 11">AG-77</strain>
    </source>
</reference>
<dbReference type="Pfam" id="PF00520">
    <property type="entry name" value="Ion_trans"/>
    <property type="match status" value="1"/>
</dbReference>
<feature type="compositionally biased region" description="Low complexity" evidence="7">
    <location>
        <begin position="300"/>
        <end position="318"/>
    </location>
</feature>
<evidence type="ECO:0000256" key="8">
    <source>
        <dbReference type="SAM" id="Phobius"/>
    </source>
</evidence>
<feature type="transmembrane region" description="Helical" evidence="8">
    <location>
        <begin position="142"/>
        <end position="161"/>
    </location>
</feature>